<protein>
    <recommendedName>
        <fullName evidence="1">Nudix hydrolase domain-containing protein</fullName>
    </recommendedName>
</protein>
<reference evidence="2 3" key="1">
    <citation type="journal article" date="2016" name="Nat. Commun.">
        <title>Thousands of microbial genomes shed light on interconnected biogeochemical processes in an aquifer system.</title>
        <authorList>
            <person name="Anantharaman K."/>
            <person name="Brown C.T."/>
            <person name="Hug L.A."/>
            <person name="Sharon I."/>
            <person name="Castelle C.J."/>
            <person name="Probst A.J."/>
            <person name="Thomas B.C."/>
            <person name="Singh A."/>
            <person name="Wilkins M.J."/>
            <person name="Karaoz U."/>
            <person name="Brodie E.L."/>
            <person name="Williams K.H."/>
            <person name="Hubbard S.S."/>
            <person name="Banfield J.F."/>
        </authorList>
    </citation>
    <scope>NUCLEOTIDE SEQUENCE [LARGE SCALE GENOMIC DNA]</scope>
</reference>
<dbReference type="EMBL" id="MHUZ01000010">
    <property type="protein sequence ID" value="OHA86050.1"/>
    <property type="molecule type" value="Genomic_DNA"/>
</dbReference>
<dbReference type="AlphaFoldDB" id="A0A1G2SLV8"/>
<dbReference type="PANTHER" id="PTHR43736:SF4">
    <property type="entry name" value="SLR1690 PROTEIN"/>
    <property type="match status" value="1"/>
</dbReference>
<dbReference type="InterPro" id="IPR015797">
    <property type="entry name" value="NUDIX_hydrolase-like_dom_sf"/>
</dbReference>
<name>A0A1G2SLV8_9BACT</name>
<organism evidence="2 3">
    <name type="scientific">Candidatus Yonathbacteria bacterium RIFOXYD1_FULL_52_36</name>
    <dbReference type="NCBI Taxonomy" id="1802730"/>
    <lineage>
        <taxon>Bacteria</taxon>
        <taxon>Candidatus Yonathiibacteriota</taxon>
    </lineage>
</organism>
<dbReference type="Proteomes" id="UP000178168">
    <property type="component" value="Unassembled WGS sequence"/>
</dbReference>
<gene>
    <name evidence="2" type="ORF">A2591_01500</name>
</gene>
<comment type="caution">
    <text evidence="2">The sequence shown here is derived from an EMBL/GenBank/DDBJ whole genome shotgun (WGS) entry which is preliminary data.</text>
</comment>
<dbReference type="STRING" id="1802730.A2591_01500"/>
<feature type="domain" description="Nudix hydrolase" evidence="1">
    <location>
        <begin position="4"/>
        <end position="138"/>
    </location>
</feature>
<dbReference type="Pfam" id="PF00293">
    <property type="entry name" value="NUDIX"/>
    <property type="match status" value="1"/>
</dbReference>
<dbReference type="Gene3D" id="3.90.79.10">
    <property type="entry name" value="Nucleoside Triphosphate Pyrophosphohydrolase"/>
    <property type="match status" value="1"/>
</dbReference>
<dbReference type="Gene3D" id="1.10.10.10">
    <property type="entry name" value="Winged helix-like DNA-binding domain superfamily/Winged helix DNA-binding domain"/>
    <property type="match status" value="1"/>
</dbReference>
<accession>A0A1G2SLV8</accession>
<proteinExistence type="predicted"/>
<dbReference type="SUPFAM" id="SSF55811">
    <property type="entry name" value="Nudix"/>
    <property type="match status" value="1"/>
</dbReference>
<dbReference type="PANTHER" id="PTHR43736">
    <property type="entry name" value="ADP-RIBOSE PYROPHOSPHATASE"/>
    <property type="match status" value="1"/>
</dbReference>
<dbReference type="CDD" id="cd18873">
    <property type="entry name" value="NUDIX_NadM_like"/>
    <property type="match status" value="1"/>
</dbReference>
<evidence type="ECO:0000313" key="3">
    <source>
        <dbReference type="Proteomes" id="UP000178168"/>
    </source>
</evidence>
<dbReference type="InterPro" id="IPR036388">
    <property type="entry name" value="WH-like_DNA-bd_sf"/>
</dbReference>
<dbReference type="SUPFAM" id="SSF46785">
    <property type="entry name" value="Winged helix' DNA-binding domain"/>
    <property type="match status" value="1"/>
</dbReference>
<dbReference type="Pfam" id="PF21906">
    <property type="entry name" value="WHD_NrtR"/>
    <property type="match status" value="1"/>
</dbReference>
<dbReference type="InterPro" id="IPR036390">
    <property type="entry name" value="WH_DNA-bd_sf"/>
</dbReference>
<evidence type="ECO:0000313" key="2">
    <source>
        <dbReference type="EMBL" id="OHA86050.1"/>
    </source>
</evidence>
<sequence>MHFPKSPAVATDVLIFSVLEGKLCVLLIQIGSGPYKGKWALPGGLVEMKETLDEAALRILEEKAGVRGVYLEQLYTFGDVDRDVRGRSVSVAYFALVNGDHYNPRTTDYYAGIGWKDVRRLPAMAFDHKKVVEFGVKRLASKLAYSNIAYALLPREFTLSDLQSVYEVILGRTLDKRNFRKKIQEVKLVKETGSMRRTGANRPAKLYAFSQSRPTLVDVL</sequence>
<evidence type="ECO:0000259" key="1">
    <source>
        <dbReference type="PROSITE" id="PS51462"/>
    </source>
</evidence>
<dbReference type="InterPro" id="IPR054105">
    <property type="entry name" value="WHD_NrtR"/>
</dbReference>
<dbReference type="PROSITE" id="PS51462">
    <property type="entry name" value="NUDIX"/>
    <property type="match status" value="1"/>
</dbReference>
<dbReference type="InterPro" id="IPR000086">
    <property type="entry name" value="NUDIX_hydrolase_dom"/>
</dbReference>